<name>A0A5C6XBU9_9DELT</name>
<dbReference type="Pfam" id="PF14464">
    <property type="entry name" value="Prok-JAB"/>
    <property type="match status" value="1"/>
</dbReference>
<evidence type="ECO:0000259" key="6">
    <source>
        <dbReference type="Pfam" id="PF14464"/>
    </source>
</evidence>
<keyword evidence="3" id="KW-0378">Hydrolase</keyword>
<organism evidence="7 8">
    <name type="scientific">Lujinxingia vulgaris</name>
    <dbReference type="NCBI Taxonomy" id="2600176"/>
    <lineage>
        <taxon>Bacteria</taxon>
        <taxon>Deltaproteobacteria</taxon>
        <taxon>Bradymonadales</taxon>
        <taxon>Lujinxingiaceae</taxon>
        <taxon>Lujinxingia</taxon>
    </lineage>
</organism>
<keyword evidence="2" id="KW-0479">Metal-binding</keyword>
<dbReference type="Proteomes" id="UP000321046">
    <property type="component" value="Unassembled WGS sequence"/>
</dbReference>
<dbReference type="GO" id="GO:0046872">
    <property type="term" value="F:metal ion binding"/>
    <property type="evidence" value="ECO:0007669"/>
    <property type="project" value="UniProtKB-KW"/>
</dbReference>
<dbReference type="OrthoDB" id="5470925at2"/>
<reference evidence="7 8" key="1">
    <citation type="submission" date="2019-08" db="EMBL/GenBank/DDBJ databases">
        <title>Bradymonadales sp. TMQ2.</title>
        <authorList>
            <person name="Liang Q."/>
        </authorList>
    </citation>
    <scope>NUCLEOTIDE SEQUENCE [LARGE SCALE GENOMIC DNA]</scope>
    <source>
        <strain evidence="7 8">TMQ2</strain>
    </source>
</reference>
<feature type="domain" description="JAB" evidence="6">
    <location>
        <begin position="23"/>
        <end position="138"/>
    </location>
</feature>
<comment type="caution">
    <text evidence="7">The sequence shown here is derived from an EMBL/GenBank/DDBJ whole genome shotgun (WGS) entry which is preliminary data.</text>
</comment>
<sequence>MIVRQLIFEDAAQVFRVVLAQEVMESMFRLFDTNPSQETGGILIGSYSPDYTTATIVEATPPPTDSTFGRDWFHRGTDGLEEILLARWDSVPQTHYLGEWHVHTANVPWPSPQDKNQMKRMARDRRYQCAQPLLIILYPKPEGKWGVSCSIFSNGKSPADLQIVDDAEFEVTEFSDAKRSGEE</sequence>
<dbReference type="GO" id="GO:0006508">
    <property type="term" value="P:proteolysis"/>
    <property type="evidence" value="ECO:0007669"/>
    <property type="project" value="UniProtKB-KW"/>
</dbReference>
<evidence type="ECO:0000256" key="5">
    <source>
        <dbReference type="ARBA" id="ARBA00023049"/>
    </source>
</evidence>
<evidence type="ECO:0000313" key="8">
    <source>
        <dbReference type="Proteomes" id="UP000321046"/>
    </source>
</evidence>
<evidence type="ECO:0000256" key="4">
    <source>
        <dbReference type="ARBA" id="ARBA00022833"/>
    </source>
</evidence>
<proteinExistence type="predicted"/>
<protein>
    <recommendedName>
        <fullName evidence="6">JAB domain-containing protein</fullName>
    </recommendedName>
</protein>
<accession>A0A5C6XBU9</accession>
<evidence type="ECO:0000256" key="2">
    <source>
        <dbReference type="ARBA" id="ARBA00022723"/>
    </source>
</evidence>
<keyword evidence="5" id="KW-0482">Metalloprotease</keyword>
<dbReference type="RefSeq" id="WP_146973996.1">
    <property type="nucleotide sequence ID" value="NZ_VOSL01000039.1"/>
</dbReference>
<gene>
    <name evidence="7" type="ORF">FRC96_08080</name>
</gene>
<evidence type="ECO:0000256" key="1">
    <source>
        <dbReference type="ARBA" id="ARBA00022670"/>
    </source>
</evidence>
<dbReference type="SUPFAM" id="SSF102712">
    <property type="entry name" value="JAB1/MPN domain"/>
    <property type="match status" value="1"/>
</dbReference>
<keyword evidence="4" id="KW-0862">Zinc</keyword>
<dbReference type="InterPro" id="IPR028090">
    <property type="entry name" value="JAB_dom_prok"/>
</dbReference>
<dbReference type="EMBL" id="VOSL01000039">
    <property type="protein sequence ID" value="TXD37910.1"/>
    <property type="molecule type" value="Genomic_DNA"/>
</dbReference>
<keyword evidence="1" id="KW-0645">Protease</keyword>
<dbReference type="Gene3D" id="3.40.140.10">
    <property type="entry name" value="Cytidine Deaminase, domain 2"/>
    <property type="match status" value="1"/>
</dbReference>
<dbReference type="GO" id="GO:0008237">
    <property type="term" value="F:metallopeptidase activity"/>
    <property type="evidence" value="ECO:0007669"/>
    <property type="project" value="UniProtKB-KW"/>
</dbReference>
<evidence type="ECO:0000256" key="3">
    <source>
        <dbReference type="ARBA" id="ARBA00022801"/>
    </source>
</evidence>
<dbReference type="AlphaFoldDB" id="A0A5C6XBU9"/>
<evidence type="ECO:0000313" key="7">
    <source>
        <dbReference type="EMBL" id="TXD37910.1"/>
    </source>
</evidence>